<dbReference type="Proteomes" id="UP000094795">
    <property type="component" value="Unassembled WGS sequence"/>
</dbReference>
<evidence type="ECO:0000256" key="2">
    <source>
        <dbReference type="SAM" id="Phobius"/>
    </source>
</evidence>
<evidence type="ECO:0000256" key="1">
    <source>
        <dbReference type="SAM" id="Coils"/>
    </source>
</evidence>
<keyword evidence="2" id="KW-1133">Transmembrane helix</keyword>
<protein>
    <submittedName>
        <fullName evidence="3">Uncharacterized protein</fullName>
    </submittedName>
</protein>
<accession>A0A1C1YWL7</accession>
<dbReference type="STRING" id="1480615.AWJ14_03910"/>
<gene>
    <name evidence="3" type="ORF">AWJ14_03910</name>
</gene>
<feature type="coiled-coil region" evidence="1">
    <location>
        <begin position="120"/>
        <end position="169"/>
    </location>
</feature>
<keyword evidence="2" id="KW-0472">Membrane</keyword>
<dbReference type="OrthoDB" id="8117137at2"/>
<keyword evidence="4" id="KW-1185">Reference proteome</keyword>
<keyword evidence="2" id="KW-0812">Transmembrane</keyword>
<dbReference type="RefSeq" id="WP_066178397.1">
    <property type="nucleotide sequence ID" value="NZ_LQZT01000012.1"/>
</dbReference>
<name>A0A1C1YWL7_9HYPH</name>
<evidence type="ECO:0000313" key="3">
    <source>
        <dbReference type="EMBL" id="OCW57944.1"/>
    </source>
</evidence>
<sequence length="186" mass="19493">MAAAKPNKGKADGASGNMMGLVSKGLAVTATILASLFFAAALDLGHLDLAHTLSGPAIALVPLFAILAIAAMFLVPKSDADAAAIANAAQIAELLEFQSRATSQIIALQNKVDSLSGQDAETLKARNKELQDQLDAIHQAERDKVDSQIEALRQRNEELEAQIKAWALEAVGKSVKGETPQPMKAA</sequence>
<reference evidence="3 4" key="1">
    <citation type="submission" date="2015-12" db="EMBL/GenBank/DDBJ databases">
        <authorList>
            <person name="Shamseldin A."/>
            <person name="Moawad H."/>
            <person name="Abd El-Rahim W.M."/>
            <person name="Sadowsky M.J."/>
        </authorList>
    </citation>
    <scope>NUCLEOTIDE SEQUENCE [LARGE SCALE GENOMIC DNA]</scope>
    <source>
        <strain evidence="3 4">JC234</strain>
    </source>
</reference>
<dbReference type="EMBL" id="LQZT01000012">
    <property type="protein sequence ID" value="OCW57944.1"/>
    <property type="molecule type" value="Genomic_DNA"/>
</dbReference>
<feature type="transmembrane region" description="Helical" evidence="2">
    <location>
        <begin position="53"/>
        <end position="75"/>
    </location>
</feature>
<feature type="transmembrane region" description="Helical" evidence="2">
    <location>
        <begin position="21"/>
        <end position="41"/>
    </location>
</feature>
<evidence type="ECO:0000313" key="4">
    <source>
        <dbReference type="Proteomes" id="UP000094795"/>
    </source>
</evidence>
<keyword evidence="1" id="KW-0175">Coiled coil</keyword>
<organism evidence="3 4">
    <name type="scientific">Hoeflea olei</name>
    <dbReference type="NCBI Taxonomy" id="1480615"/>
    <lineage>
        <taxon>Bacteria</taxon>
        <taxon>Pseudomonadati</taxon>
        <taxon>Pseudomonadota</taxon>
        <taxon>Alphaproteobacteria</taxon>
        <taxon>Hyphomicrobiales</taxon>
        <taxon>Rhizobiaceae</taxon>
        <taxon>Hoeflea</taxon>
    </lineage>
</organism>
<comment type="caution">
    <text evidence="3">The sequence shown here is derived from an EMBL/GenBank/DDBJ whole genome shotgun (WGS) entry which is preliminary data.</text>
</comment>
<proteinExistence type="predicted"/>
<dbReference type="AlphaFoldDB" id="A0A1C1YWL7"/>